<dbReference type="PANTHER" id="PTHR39084:SF1">
    <property type="entry name" value="DUF4010 DOMAIN-CONTAINING PROTEIN"/>
    <property type="match status" value="1"/>
</dbReference>
<keyword evidence="5" id="KW-1185">Reference proteome</keyword>
<proteinExistence type="predicted"/>
<name>A0ABU1G1A8_9GAMM</name>
<dbReference type="EMBL" id="JARWAK010000005">
    <property type="protein sequence ID" value="MDR5866691.1"/>
    <property type="molecule type" value="Genomic_DNA"/>
</dbReference>
<feature type="transmembrane region" description="Helical" evidence="1">
    <location>
        <begin position="316"/>
        <end position="337"/>
    </location>
</feature>
<evidence type="ECO:0000313" key="5">
    <source>
        <dbReference type="Proteomes" id="UP001264519"/>
    </source>
</evidence>
<dbReference type="Pfam" id="PF13194">
    <property type="entry name" value="DUF4010"/>
    <property type="match status" value="1"/>
</dbReference>
<organism evidence="4 5">
    <name type="scientific">Halomonas koreensis</name>
    <dbReference type="NCBI Taxonomy" id="245385"/>
    <lineage>
        <taxon>Bacteria</taxon>
        <taxon>Pseudomonadati</taxon>
        <taxon>Pseudomonadota</taxon>
        <taxon>Gammaproteobacteria</taxon>
        <taxon>Oceanospirillales</taxon>
        <taxon>Halomonadaceae</taxon>
        <taxon>Halomonas</taxon>
    </lineage>
</organism>
<reference evidence="4 5" key="1">
    <citation type="submission" date="2023-04" db="EMBL/GenBank/DDBJ databases">
        <title>A long-awaited taxogenomic arrangement of the family Halomonadaceae.</title>
        <authorList>
            <person name="De La Haba R."/>
            <person name="Chuvochina M."/>
            <person name="Wittouck S."/>
            <person name="Arahal D.R."/>
            <person name="Sanchez-Porro C."/>
            <person name="Hugenholtz P."/>
            <person name="Ventosa A."/>
        </authorList>
    </citation>
    <scope>NUCLEOTIDE SEQUENCE [LARGE SCALE GENOMIC DNA]</scope>
    <source>
        <strain evidence="4 5">DSM 23530</strain>
    </source>
</reference>
<feature type="domain" description="DUF4010" evidence="3">
    <location>
        <begin position="191"/>
        <end position="400"/>
    </location>
</feature>
<keyword evidence="1" id="KW-1133">Transmembrane helix</keyword>
<sequence>MDEVTTQFLTGNEAALRLTVALLLGALIGIERGWVAREKKAGERIAGIRTHALVGLLGGLAALLSEAVSEWAFPLLLLAVAGISLVAQRARMPHSRDYSITSLIGLLLTFCFGAVAVAVDLALAAACAVVTALILDNKREIHGLLNKLQAHEMDAGLKLLLITVVMLPLLPDRGLGPGDALNPHEIWWMVVLIASISFIGYFAMRLGGAEKGILFTSLFAGLSSSTALTLHFARLSRQNRELSPLLASGILIACGTMFPRILLYCLVIQPALLPRLVLPIGVMGVLLYVPALVIWRGHRRDTKVDRPERHQNPLELRMALLFGVLLAVIMVLGQWLKEWLGDAGIYLLAASSGVADVDAITLSLTRMSQGTIDLSTAVLGIIIAASVNNAIKAAMAAGLGGAGLGRRVALPMALSLLAGLGLAWGLSG</sequence>
<feature type="transmembrane region" description="Helical" evidence="1">
    <location>
        <begin position="343"/>
        <end position="365"/>
    </location>
</feature>
<feature type="domain" description="MgtC/SapB/SrpB/YhiD N-terminal" evidence="2">
    <location>
        <begin position="18"/>
        <end position="142"/>
    </location>
</feature>
<feature type="transmembrane region" description="Helical" evidence="1">
    <location>
        <begin position="14"/>
        <end position="34"/>
    </location>
</feature>
<gene>
    <name evidence="4" type="ORF">QC818_07850</name>
</gene>
<feature type="transmembrane region" description="Helical" evidence="1">
    <location>
        <begin position="155"/>
        <end position="174"/>
    </location>
</feature>
<feature type="transmembrane region" description="Helical" evidence="1">
    <location>
        <begin position="186"/>
        <end position="206"/>
    </location>
</feature>
<feature type="transmembrane region" description="Helical" evidence="1">
    <location>
        <begin position="212"/>
        <end position="233"/>
    </location>
</feature>
<keyword evidence="1" id="KW-0812">Transmembrane</keyword>
<feature type="transmembrane region" description="Helical" evidence="1">
    <location>
        <begin position="245"/>
        <end position="270"/>
    </location>
</feature>
<dbReference type="Proteomes" id="UP001264519">
    <property type="component" value="Unassembled WGS sequence"/>
</dbReference>
<dbReference type="Pfam" id="PF02308">
    <property type="entry name" value="MgtC"/>
    <property type="match status" value="1"/>
</dbReference>
<evidence type="ECO:0000256" key="1">
    <source>
        <dbReference type="SAM" id="Phobius"/>
    </source>
</evidence>
<evidence type="ECO:0000259" key="2">
    <source>
        <dbReference type="Pfam" id="PF02308"/>
    </source>
</evidence>
<accession>A0ABU1G1A8</accession>
<feature type="transmembrane region" description="Helical" evidence="1">
    <location>
        <begin position="71"/>
        <end position="90"/>
    </location>
</feature>
<evidence type="ECO:0000259" key="3">
    <source>
        <dbReference type="Pfam" id="PF13194"/>
    </source>
</evidence>
<comment type="caution">
    <text evidence="4">The sequence shown here is derived from an EMBL/GenBank/DDBJ whole genome shotgun (WGS) entry which is preliminary data.</text>
</comment>
<feature type="transmembrane region" description="Helical" evidence="1">
    <location>
        <begin position="46"/>
        <end position="65"/>
    </location>
</feature>
<dbReference type="RefSeq" id="WP_309652287.1">
    <property type="nucleotide sequence ID" value="NZ_JARWAK010000005.1"/>
</dbReference>
<feature type="transmembrane region" description="Helical" evidence="1">
    <location>
        <begin position="276"/>
        <end position="295"/>
    </location>
</feature>
<dbReference type="PANTHER" id="PTHR39084">
    <property type="entry name" value="MEMBRANE PROTEIN-RELATED"/>
    <property type="match status" value="1"/>
</dbReference>
<keyword evidence="1" id="KW-0472">Membrane</keyword>
<feature type="transmembrane region" description="Helical" evidence="1">
    <location>
        <begin position="408"/>
        <end position="426"/>
    </location>
</feature>
<feature type="transmembrane region" description="Helical" evidence="1">
    <location>
        <begin position="377"/>
        <end position="402"/>
    </location>
</feature>
<evidence type="ECO:0000313" key="4">
    <source>
        <dbReference type="EMBL" id="MDR5866691.1"/>
    </source>
</evidence>
<feature type="transmembrane region" description="Helical" evidence="1">
    <location>
        <begin position="102"/>
        <end position="135"/>
    </location>
</feature>
<dbReference type="InterPro" id="IPR025105">
    <property type="entry name" value="DUF4010"/>
</dbReference>
<protein>
    <submittedName>
        <fullName evidence="4">DUF4010 domain-containing protein</fullName>
    </submittedName>
</protein>
<dbReference type="InterPro" id="IPR049177">
    <property type="entry name" value="MgtC_SapB_SrpB_YhiD_N"/>
</dbReference>